<dbReference type="Proteomes" id="UP000237752">
    <property type="component" value="Unassembled WGS sequence"/>
</dbReference>
<evidence type="ECO:0000256" key="2">
    <source>
        <dbReference type="ARBA" id="ARBA00009881"/>
    </source>
</evidence>
<evidence type="ECO:0000256" key="8">
    <source>
        <dbReference type="ARBA" id="ARBA00031155"/>
    </source>
</evidence>
<evidence type="ECO:0000256" key="4">
    <source>
        <dbReference type="ARBA" id="ARBA00022630"/>
    </source>
</evidence>
<dbReference type="SUPFAM" id="SSF51412">
    <property type="entry name" value="Inosine monophosphate dehydrogenase (IMPDH)"/>
    <property type="match status" value="1"/>
</dbReference>
<evidence type="ECO:0000256" key="9">
    <source>
        <dbReference type="ARBA" id="ARBA00049401"/>
    </source>
</evidence>
<accession>A0A2T0ZZJ5</accession>
<reference evidence="10 11" key="1">
    <citation type="submission" date="2018-03" db="EMBL/GenBank/DDBJ databases">
        <title>Genomic Encyclopedia of Archaeal and Bacterial Type Strains, Phase II (KMG-II): from individual species to whole genera.</title>
        <authorList>
            <person name="Goeker M."/>
        </authorList>
    </citation>
    <scope>NUCLEOTIDE SEQUENCE [LARGE SCALE GENOMIC DNA]</scope>
    <source>
        <strain evidence="10 11">DSM 100065</strain>
    </source>
</reference>
<comment type="cofactor">
    <cofactor evidence="1">
        <name>FMN</name>
        <dbReference type="ChEBI" id="CHEBI:58210"/>
    </cofactor>
</comment>
<dbReference type="EMBL" id="PVUE01000008">
    <property type="protein sequence ID" value="PRZ41704.1"/>
    <property type="molecule type" value="Genomic_DNA"/>
</dbReference>
<keyword evidence="3" id="KW-0216">Detoxification</keyword>
<name>A0A2T0ZZJ5_9ACTN</name>
<dbReference type="PROSITE" id="PS51257">
    <property type="entry name" value="PROKAR_LIPOPROTEIN"/>
    <property type="match status" value="1"/>
</dbReference>
<dbReference type="InterPro" id="IPR004136">
    <property type="entry name" value="NMO"/>
</dbReference>
<evidence type="ECO:0000256" key="6">
    <source>
        <dbReference type="ARBA" id="ARBA00023002"/>
    </source>
</evidence>
<proteinExistence type="inferred from homology"/>
<dbReference type="Gene3D" id="3.20.20.70">
    <property type="entry name" value="Aldolase class I"/>
    <property type="match status" value="1"/>
</dbReference>
<dbReference type="GO" id="GO:0018580">
    <property type="term" value="F:nitronate monooxygenase activity"/>
    <property type="evidence" value="ECO:0007669"/>
    <property type="project" value="InterPro"/>
</dbReference>
<evidence type="ECO:0000256" key="1">
    <source>
        <dbReference type="ARBA" id="ARBA00001917"/>
    </source>
</evidence>
<dbReference type="InterPro" id="IPR013785">
    <property type="entry name" value="Aldolase_TIM"/>
</dbReference>
<dbReference type="CDD" id="cd04730">
    <property type="entry name" value="NPD_like"/>
    <property type="match status" value="1"/>
</dbReference>
<evidence type="ECO:0000256" key="5">
    <source>
        <dbReference type="ARBA" id="ARBA00022643"/>
    </source>
</evidence>
<evidence type="ECO:0000256" key="3">
    <source>
        <dbReference type="ARBA" id="ARBA00022575"/>
    </source>
</evidence>
<keyword evidence="6" id="KW-0560">Oxidoreductase</keyword>
<sequence>MKQGQPGATSPIYQRPIPIVQAPMAGACTPELAAVVSNAGGLGFLAAGYKSCEGMAAEIDRMRALTAEPFAMNLFTPQLDRTDELGPRVARYRDSLAATAQKYGVELGVAAYDRDDFEAKIAYLSAHPVAAVTFTFGPVDVETVTALRAAGSEVGFTVTSAHEAREAVRLGATFLFAQGAEAGGHRGTWNISDVPNTDDAATVTRAVIEATGLPTVAAGGVDGPDAVKALVAAGAFAAGVGTLFVAADESSSPEPHKDALASGDFTQATVTRAFSGRLARALTNDFVREHDAAAPSAYPNLHHMTKTIRGAAGKAGDPQGMALWAGSGHASAIRRPAAQVLADLWPTGAEG</sequence>
<evidence type="ECO:0000256" key="7">
    <source>
        <dbReference type="ARBA" id="ARBA00023033"/>
    </source>
</evidence>
<comment type="catalytic activity">
    <reaction evidence="9">
        <text>3 propionate 3-nitronate + 3 O2 + H2O = 3 3-oxopropanoate + 2 nitrate + nitrite + H2O2 + 3 H(+)</text>
        <dbReference type="Rhea" id="RHEA:57332"/>
        <dbReference type="ChEBI" id="CHEBI:15377"/>
        <dbReference type="ChEBI" id="CHEBI:15378"/>
        <dbReference type="ChEBI" id="CHEBI:15379"/>
        <dbReference type="ChEBI" id="CHEBI:16240"/>
        <dbReference type="ChEBI" id="CHEBI:16301"/>
        <dbReference type="ChEBI" id="CHEBI:17632"/>
        <dbReference type="ChEBI" id="CHEBI:33190"/>
        <dbReference type="ChEBI" id="CHEBI:136067"/>
    </reaction>
</comment>
<dbReference type="GO" id="GO:0009636">
    <property type="term" value="P:response to toxic substance"/>
    <property type="evidence" value="ECO:0007669"/>
    <property type="project" value="UniProtKB-KW"/>
</dbReference>
<keyword evidence="5" id="KW-0288">FMN</keyword>
<evidence type="ECO:0000313" key="11">
    <source>
        <dbReference type="Proteomes" id="UP000237752"/>
    </source>
</evidence>
<protein>
    <recommendedName>
        <fullName evidence="8">Propionate 3-nitronate monooxygenase</fullName>
    </recommendedName>
</protein>
<dbReference type="Pfam" id="PF03060">
    <property type="entry name" value="NMO"/>
    <property type="match status" value="1"/>
</dbReference>
<comment type="similarity">
    <text evidence="2">Belongs to the nitronate monooxygenase family. NMO class I subfamily.</text>
</comment>
<keyword evidence="7" id="KW-0503">Monooxygenase</keyword>
<dbReference type="PANTHER" id="PTHR42747:SF3">
    <property type="entry name" value="NITRONATE MONOOXYGENASE-RELATED"/>
    <property type="match status" value="1"/>
</dbReference>
<evidence type="ECO:0000313" key="10">
    <source>
        <dbReference type="EMBL" id="PRZ41704.1"/>
    </source>
</evidence>
<dbReference type="PANTHER" id="PTHR42747">
    <property type="entry name" value="NITRONATE MONOOXYGENASE-RELATED"/>
    <property type="match status" value="1"/>
</dbReference>
<gene>
    <name evidence="10" type="ORF">CLV47_10863</name>
</gene>
<organism evidence="10 11">
    <name type="scientific">Antricoccus suffuscus</name>
    <dbReference type="NCBI Taxonomy" id="1629062"/>
    <lineage>
        <taxon>Bacteria</taxon>
        <taxon>Bacillati</taxon>
        <taxon>Actinomycetota</taxon>
        <taxon>Actinomycetes</taxon>
        <taxon>Geodermatophilales</taxon>
        <taxon>Antricoccaceae</taxon>
        <taxon>Antricoccus</taxon>
    </lineage>
</organism>
<dbReference type="AlphaFoldDB" id="A0A2T0ZZJ5"/>
<comment type="caution">
    <text evidence="10">The sequence shown here is derived from an EMBL/GenBank/DDBJ whole genome shotgun (WGS) entry which is preliminary data.</text>
</comment>
<keyword evidence="11" id="KW-1185">Reference proteome</keyword>
<keyword evidence="4" id="KW-0285">Flavoprotein</keyword>